<accession>X1N461</accession>
<dbReference type="InterPro" id="IPR013785">
    <property type="entry name" value="Aldolase_TIM"/>
</dbReference>
<dbReference type="InterPro" id="IPR000056">
    <property type="entry name" value="Ribul_P_3_epim-like"/>
</dbReference>
<protein>
    <recommendedName>
        <fullName evidence="4">Ribulose-phosphate 3-epimerase</fullName>
    </recommendedName>
</protein>
<sequence length="96" mass="11177">MLTKIGASLACSNQFNLSKEVELLVKAGIDFIHIDIMDGVYVKNYCFGTQLLNYLKKYKDIEIDVHLMVDDPYSKINFFKDKHFHKLSFHIESCKN</sequence>
<organism evidence="3">
    <name type="scientific">marine sediment metagenome</name>
    <dbReference type="NCBI Taxonomy" id="412755"/>
    <lineage>
        <taxon>unclassified sequences</taxon>
        <taxon>metagenomes</taxon>
        <taxon>ecological metagenomes</taxon>
    </lineage>
</organism>
<evidence type="ECO:0000256" key="2">
    <source>
        <dbReference type="ARBA" id="ARBA00023235"/>
    </source>
</evidence>
<keyword evidence="2" id="KW-0413">Isomerase</keyword>
<keyword evidence="1" id="KW-0479">Metal-binding</keyword>
<dbReference type="GO" id="GO:0005975">
    <property type="term" value="P:carbohydrate metabolic process"/>
    <property type="evidence" value="ECO:0007669"/>
    <property type="project" value="InterPro"/>
</dbReference>
<comment type="caution">
    <text evidence="3">The sequence shown here is derived from an EMBL/GenBank/DDBJ whole genome shotgun (WGS) entry which is preliminary data.</text>
</comment>
<dbReference type="PANTHER" id="PTHR11749">
    <property type="entry name" value="RIBULOSE-5-PHOSPHATE-3-EPIMERASE"/>
    <property type="match status" value="1"/>
</dbReference>
<reference evidence="3" key="1">
    <citation type="journal article" date="2014" name="Front. Microbiol.">
        <title>High frequency of phylogenetically diverse reductive dehalogenase-homologous genes in deep subseafloor sedimentary metagenomes.</title>
        <authorList>
            <person name="Kawai M."/>
            <person name="Futagami T."/>
            <person name="Toyoda A."/>
            <person name="Takaki Y."/>
            <person name="Nishi S."/>
            <person name="Hori S."/>
            <person name="Arai W."/>
            <person name="Tsubouchi T."/>
            <person name="Morono Y."/>
            <person name="Uchiyama I."/>
            <person name="Ito T."/>
            <person name="Fujiyama A."/>
            <person name="Inagaki F."/>
            <person name="Takami H."/>
        </authorList>
    </citation>
    <scope>NUCLEOTIDE SEQUENCE</scope>
    <source>
        <strain evidence="3">Expedition CK06-06</strain>
    </source>
</reference>
<dbReference type="AlphaFoldDB" id="X1N461"/>
<proteinExistence type="predicted"/>
<dbReference type="SUPFAM" id="SSF51366">
    <property type="entry name" value="Ribulose-phoshate binding barrel"/>
    <property type="match status" value="1"/>
</dbReference>
<gene>
    <name evidence="3" type="ORF">S06H3_25913</name>
</gene>
<evidence type="ECO:0000313" key="3">
    <source>
        <dbReference type="EMBL" id="GAI25021.1"/>
    </source>
</evidence>
<evidence type="ECO:0000256" key="1">
    <source>
        <dbReference type="ARBA" id="ARBA00022723"/>
    </source>
</evidence>
<dbReference type="Gene3D" id="3.20.20.70">
    <property type="entry name" value="Aldolase class I"/>
    <property type="match status" value="1"/>
</dbReference>
<dbReference type="GO" id="GO:0046872">
    <property type="term" value="F:metal ion binding"/>
    <property type="evidence" value="ECO:0007669"/>
    <property type="project" value="UniProtKB-KW"/>
</dbReference>
<dbReference type="EMBL" id="BARV01014943">
    <property type="protein sequence ID" value="GAI25021.1"/>
    <property type="molecule type" value="Genomic_DNA"/>
</dbReference>
<dbReference type="Pfam" id="PF00834">
    <property type="entry name" value="Ribul_P_3_epim"/>
    <property type="match status" value="1"/>
</dbReference>
<dbReference type="InterPro" id="IPR011060">
    <property type="entry name" value="RibuloseP-bd_barrel"/>
</dbReference>
<feature type="non-terminal residue" evidence="3">
    <location>
        <position position="96"/>
    </location>
</feature>
<evidence type="ECO:0008006" key="4">
    <source>
        <dbReference type="Google" id="ProtNLM"/>
    </source>
</evidence>
<dbReference type="GO" id="GO:0016857">
    <property type="term" value="F:racemase and epimerase activity, acting on carbohydrates and derivatives"/>
    <property type="evidence" value="ECO:0007669"/>
    <property type="project" value="InterPro"/>
</dbReference>
<name>X1N461_9ZZZZ</name>